<comment type="caution">
    <text evidence="2">The sequence shown here is derived from an EMBL/GenBank/DDBJ whole genome shotgun (WGS) entry which is preliminary data.</text>
</comment>
<evidence type="ECO:0000256" key="1">
    <source>
        <dbReference type="SAM" id="Coils"/>
    </source>
</evidence>
<keyword evidence="1" id="KW-0175">Coiled coil</keyword>
<protein>
    <submittedName>
        <fullName evidence="2">Uncharacterized protein</fullName>
    </submittedName>
</protein>
<feature type="coiled-coil region" evidence="1">
    <location>
        <begin position="49"/>
        <end position="135"/>
    </location>
</feature>
<reference evidence="2 3" key="1">
    <citation type="journal article" date="2020" name="Genomics">
        <title>Complete, high-quality genomes from long-read metagenomic sequencing of two wolf lichen thalli reveals enigmatic genome architecture.</title>
        <authorList>
            <person name="McKenzie S.K."/>
            <person name="Walston R.F."/>
            <person name="Allen J.L."/>
        </authorList>
    </citation>
    <scope>NUCLEOTIDE SEQUENCE [LARGE SCALE GENOMIC DNA]</scope>
    <source>
        <strain evidence="2">WasteWater2</strain>
    </source>
</reference>
<evidence type="ECO:0000313" key="3">
    <source>
        <dbReference type="Proteomes" id="UP000578531"/>
    </source>
</evidence>
<dbReference type="EMBL" id="JACCJC010000121">
    <property type="protein sequence ID" value="KAF6224527.1"/>
    <property type="molecule type" value="Genomic_DNA"/>
</dbReference>
<accession>A0A8H6FDI6</accession>
<keyword evidence="3" id="KW-1185">Reference proteome</keyword>
<gene>
    <name evidence="2" type="ORF">HO173_013044</name>
</gene>
<dbReference type="Proteomes" id="UP000578531">
    <property type="component" value="Unassembled WGS sequence"/>
</dbReference>
<dbReference type="GeneID" id="59294676"/>
<evidence type="ECO:0000313" key="2">
    <source>
        <dbReference type="EMBL" id="KAF6224527.1"/>
    </source>
</evidence>
<dbReference type="AlphaFoldDB" id="A0A8H6FDI6"/>
<dbReference type="OrthoDB" id="273230at2759"/>
<name>A0A8H6FDI6_9LECA</name>
<organism evidence="2 3">
    <name type="scientific">Letharia columbiana</name>
    <dbReference type="NCBI Taxonomy" id="112416"/>
    <lineage>
        <taxon>Eukaryota</taxon>
        <taxon>Fungi</taxon>
        <taxon>Dikarya</taxon>
        <taxon>Ascomycota</taxon>
        <taxon>Pezizomycotina</taxon>
        <taxon>Lecanoromycetes</taxon>
        <taxon>OSLEUM clade</taxon>
        <taxon>Lecanoromycetidae</taxon>
        <taxon>Lecanorales</taxon>
        <taxon>Lecanorineae</taxon>
        <taxon>Parmeliaceae</taxon>
        <taxon>Letharia</taxon>
    </lineage>
</organism>
<proteinExistence type="predicted"/>
<dbReference type="RefSeq" id="XP_037158225.1">
    <property type="nucleotide sequence ID" value="XM_037314873.1"/>
</dbReference>
<sequence>MITRVLARCPRTLISAPTRSNATPIHLCRQPRVLPSITQPHLRRTFAAKTSADEQVEELQELYATAKDEFEIASEETEKKTVYAADDRAAAQEELAKFKEAYEKAINSADGEQIKNRIGSRVRELERAVEAMEEMAMED</sequence>